<dbReference type="InterPro" id="IPR030934">
    <property type="entry name" value="Intein_C"/>
</dbReference>
<name>A0ABY6B8E0_9GAMM</name>
<dbReference type="CDD" id="cd00081">
    <property type="entry name" value="Hint"/>
    <property type="match status" value="1"/>
</dbReference>
<feature type="compositionally biased region" description="Low complexity" evidence="1">
    <location>
        <begin position="1493"/>
        <end position="1502"/>
    </location>
</feature>
<gene>
    <name evidence="2" type="ORF">N4264_15480</name>
</gene>
<dbReference type="NCBIfam" id="TIGR03696">
    <property type="entry name" value="Rhs_assc_core"/>
    <property type="match status" value="1"/>
</dbReference>
<dbReference type="EMBL" id="CP104694">
    <property type="protein sequence ID" value="UXI66149.1"/>
    <property type="molecule type" value="Genomic_DNA"/>
</dbReference>
<evidence type="ECO:0000256" key="1">
    <source>
        <dbReference type="SAM" id="MobiDB-lite"/>
    </source>
</evidence>
<reference evidence="2" key="1">
    <citation type="submission" date="2022-09" db="EMBL/GenBank/DDBJ databases">
        <title>Tahibacter sp. nov., isolated from a fresh water.</title>
        <authorList>
            <person name="Baek J.H."/>
            <person name="Lee J.K."/>
            <person name="Kim J.M."/>
            <person name="Jeon C.O."/>
        </authorList>
    </citation>
    <scope>NUCLEOTIDE SEQUENCE</scope>
    <source>
        <strain evidence="2">W38</strain>
    </source>
</reference>
<dbReference type="Gene3D" id="2.180.10.10">
    <property type="entry name" value="RHS repeat-associated core"/>
    <property type="match status" value="2"/>
</dbReference>
<dbReference type="PROSITE" id="PS50818">
    <property type="entry name" value="INTEIN_C_TER"/>
    <property type="match status" value="1"/>
</dbReference>
<keyword evidence="3" id="KW-1185">Reference proteome</keyword>
<organism evidence="2 3">
    <name type="scientific">Tahibacter amnicola</name>
    <dbReference type="NCBI Taxonomy" id="2976241"/>
    <lineage>
        <taxon>Bacteria</taxon>
        <taxon>Pseudomonadati</taxon>
        <taxon>Pseudomonadota</taxon>
        <taxon>Gammaproteobacteria</taxon>
        <taxon>Lysobacterales</taxon>
        <taxon>Rhodanobacteraceae</taxon>
        <taxon>Tahibacter</taxon>
    </lineage>
</organism>
<dbReference type="InterPro" id="IPR036844">
    <property type="entry name" value="Hint_dom_sf"/>
</dbReference>
<dbReference type="Proteomes" id="UP001064632">
    <property type="component" value="Chromosome"/>
</dbReference>
<accession>A0ABY6B8E0</accession>
<evidence type="ECO:0000313" key="3">
    <source>
        <dbReference type="Proteomes" id="UP001064632"/>
    </source>
</evidence>
<dbReference type="RefSeq" id="WP_261693133.1">
    <property type="nucleotide sequence ID" value="NZ_CP104694.1"/>
</dbReference>
<dbReference type="Pfam" id="PF07591">
    <property type="entry name" value="PT-HINT"/>
    <property type="match status" value="1"/>
</dbReference>
<dbReference type="Gene3D" id="2.170.16.10">
    <property type="entry name" value="Hedgehog/Intein (Hint) domain"/>
    <property type="match status" value="1"/>
</dbReference>
<evidence type="ECO:0000313" key="2">
    <source>
        <dbReference type="EMBL" id="UXI66149.1"/>
    </source>
</evidence>
<dbReference type="NCBIfam" id="TIGR01643">
    <property type="entry name" value="YD_repeat_2x"/>
    <property type="match status" value="1"/>
</dbReference>
<dbReference type="InterPro" id="IPR022385">
    <property type="entry name" value="Rhs_assc_core"/>
</dbReference>
<protein>
    <submittedName>
        <fullName evidence="2">Polymorphic toxin-type HINT domain-containing protein</fullName>
    </submittedName>
</protein>
<proteinExistence type="predicted"/>
<dbReference type="InterPro" id="IPR006530">
    <property type="entry name" value="YD"/>
</dbReference>
<feature type="region of interest" description="Disordered" evidence="1">
    <location>
        <begin position="1493"/>
        <end position="1526"/>
    </location>
</feature>
<dbReference type="SUPFAM" id="SSF51294">
    <property type="entry name" value="Hedgehog/intein (Hint) domain"/>
    <property type="match status" value="1"/>
</dbReference>
<sequence length="1878" mass="200664">MQGNGLTFRYANRTPVMDVDSDGKSDLLVVSHQRKFAVKMCIVADVPASPDGCRGLQIDEAALNQRCAVYACPPDPGSGLTMPPAATNSIYPAEWEGFPVYDMYGLGASAAKPNLSDFDPSTYHMDQLKFVQTGASSVAVRLVTTNLVSQLTSINRVSRSEDLHGDGMADLVTGMGCSGVKRTINAGNYDGCKVVGDGNWGPATVQTESGTVATSYFKDHFVPYVNHNLGVKSGTGNATTPTGPGARAPSAEPGVILPELLAKVVNGVGDHAQWLYLPLSTTRESDDFPPLYSLPSTHGYVDKRHFYFRSSMPVVSAFLQGREGMPFAAGSIDAHRSAVYAYSEAMYNNGGRGFQGFRKVISGNAADRTNLQSRTETIFHQKFPLTGRIESVRTTTPTGTLLGKSSTTWACTRSNRGACTLGDALAVPTGTTVYRPFVDRQIDEAYEAGTKISTNTTDYAAAGATRSGWDDGSDTSVYGNLIDHVVTLKDEGPSAFVQEQTTATHVELESADIANWWVDRIKSETVTGSITYTGTHPMPAGASAPSHSVKTEYTWRPTTRLPKTQTIQSGVADQAAKTEFTYPDELPTALTNYGSPAQLTMTAVGLEAAQSPTRTTTFTYTKGGTVAEPDGYFPYSITNANNRTVTTTVNPADGQPIAATDANGNVLHSTYDAFGRATHVEHRSSTGQLIGSAIDTSIQPCNGATCTGAIIGNNTNATTAAWRVTTVHPGYPTMITWHDRLGRVIKQAQRGFSGTLIQTHTAYDDMGKVSAQSTPYMDGGVPYETLTMYDRLGRPTTKVGPGAELDPTHGNVVTEYFYSSRTTRIVVHAASVSLDVGSNCPATASNLCMDMTRTVDSRGQILHTKDANGGITKFWSDANGKVVAIQDPELIVSTSTYDALGRRVGMSDADQGTWQVRMNAFGELLSQTDARGAVNTVTQRDALGRVKQSRIVPPASLPQGLSNDVFQDDYTYDPANAIGMVHEVTRRRGSNRNNPGANPVVWKTIHAYDAFGRPNGATTTITEGAAVTLTHSTTYDDFSRPSVYTYPSGLAVETTYNPIGHRETLKKVGATTPYWKATAANSWGHITGEMVTASPSLVLTGTHEDYGSTGQSKTITWKQGATAVDKVSYTYDSFGNLASQGRTPQGASVATELYEYDKLQRLTKATANGLPVKYAYSASGNIRKKTDFSADSDTAYTYNQNGCGPHGASSVALSGGGTQQYFCDANGNVIRGTNLTVLVDAENRPKTISRTSANPDVIFKYGFEGPAEVSSPSGTDSWAYSPLGERTYSVTSRGARYFGDAGYERMGTTHIHELGPVIVTKTGATETVAVALRDRLGSTIASIDASNNHRRAYDAFGKARNADFTDRGGTLNLPNTIHGFTKHEHADDVALIHMGGRVYDYNLGRFLAVDPVIQAAMHSQSLNPYSYIMNNPLAGHDPSGYQSCGEVSIDQGGAGSCTVEKNGKTITVTYAIGSEKVVLGNANQMSAVSAAAGSGSMQSNGAERQSTTKPSTPIADKGGVNSKTPERTLAGKASHMMFPYTTEMGERGVEGTWGDTVTGATRAAYNLTGTTTSLMNPISAMQFLAGYGFQETEISDKEVSGAAAFEILSTLLPSARAYGAVRGMAQGAARGAEGGVARALAGAACCCFPAGTPVWTETGPVPIEQIQVGQLVYARDPETGETALKPVTQLINTKPKALYDLAIRDINGHISHMQATGDHPYWVNGHGWVNVEALEVGMAFTGIDTHELRLERVTIPQQAAETYNFTVADFHTYFAGDHKVLVHNCKCIGQSPARTIVEDPIAEKKANSLRGQMATAYEKIKDMLSRGTPGKNQHQLKGEYAGKSAIDLTGSGKGRGKDRVIFTENKDEVTIHDIVDYH</sequence>